<evidence type="ECO:0000313" key="2">
    <source>
        <dbReference type="EMBL" id="AUM75422.1"/>
    </source>
</evidence>
<dbReference type="SUPFAM" id="SSF53474">
    <property type="entry name" value="alpha/beta-Hydrolases"/>
    <property type="match status" value="1"/>
</dbReference>
<protein>
    <submittedName>
        <fullName evidence="2">Dienelactone hydrolase</fullName>
    </submittedName>
</protein>
<organism evidence="2 3">
    <name type="scientific">Paracoccus jeotgali</name>
    <dbReference type="NCBI Taxonomy" id="2065379"/>
    <lineage>
        <taxon>Bacteria</taxon>
        <taxon>Pseudomonadati</taxon>
        <taxon>Pseudomonadota</taxon>
        <taxon>Alphaproteobacteria</taxon>
        <taxon>Rhodobacterales</taxon>
        <taxon>Paracoccaceae</taxon>
        <taxon>Paracoccus</taxon>
    </lineage>
</organism>
<dbReference type="KEGG" id="paru:CYR75_14950"/>
<reference evidence="3" key="1">
    <citation type="submission" date="2017-12" db="EMBL/GenBank/DDBJ databases">
        <title>Genomic analysis of Paracoccus sp. CBA4604.</title>
        <authorList>
            <person name="Roh S.W."/>
            <person name="Kim J.Y."/>
            <person name="Kim J.S."/>
        </authorList>
    </citation>
    <scope>NUCLEOTIDE SEQUENCE [LARGE SCALE GENOMIC DNA]</scope>
    <source>
        <strain evidence="3">CBA4604</strain>
    </source>
</reference>
<dbReference type="Pfam" id="PF01738">
    <property type="entry name" value="DLH"/>
    <property type="match status" value="1"/>
</dbReference>
<dbReference type="EMBL" id="CP025583">
    <property type="protein sequence ID" value="AUM75422.1"/>
    <property type="molecule type" value="Genomic_DNA"/>
</dbReference>
<dbReference type="InterPro" id="IPR029058">
    <property type="entry name" value="AB_hydrolase_fold"/>
</dbReference>
<evidence type="ECO:0000259" key="1">
    <source>
        <dbReference type="Pfam" id="PF01738"/>
    </source>
</evidence>
<proteinExistence type="predicted"/>
<dbReference type="OrthoDB" id="3647650at2"/>
<name>A0A2K9MIW5_9RHOB</name>
<dbReference type="InterPro" id="IPR002925">
    <property type="entry name" value="Dienelactn_hydro"/>
</dbReference>
<dbReference type="GO" id="GO:0016787">
    <property type="term" value="F:hydrolase activity"/>
    <property type="evidence" value="ECO:0007669"/>
    <property type="project" value="UniProtKB-KW"/>
</dbReference>
<gene>
    <name evidence="2" type="ORF">CYR75_14950</name>
</gene>
<dbReference type="RefSeq" id="WP_101500764.1">
    <property type="nucleotide sequence ID" value="NZ_CP025583.1"/>
</dbReference>
<sequence length="290" mass="30882">MSAPRPDRRRRWRRGLLLGAGLIVLLLAGIGANTVRNRAGLTPVHDSIAERVAELAPFWRMVPPQAALSQARAVLMSGCDGPRDNMDFWAGLLAETGRPGLIIDSHSPRHLDGWELWRLVCAGQVLPGAERAGDLVAGLSLTGRAPVVLLGASHGGWTVLEFLAQAVTGTTPPGIEGGPARPDNLLPQVQAVVLLYPYCGLLNGADQGDWQNAPPILMVGAAEDEIVSTPACAALAERLRQRGARIDWHVLPGAGHGFDQRERAAFSTLTFDPAQRAHAADLVRAFLAAN</sequence>
<keyword evidence="2" id="KW-0378">Hydrolase</keyword>
<evidence type="ECO:0000313" key="3">
    <source>
        <dbReference type="Proteomes" id="UP000234882"/>
    </source>
</evidence>
<feature type="domain" description="Dienelactone hydrolase" evidence="1">
    <location>
        <begin position="187"/>
        <end position="272"/>
    </location>
</feature>
<dbReference type="Gene3D" id="3.40.50.1820">
    <property type="entry name" value="alpha/beta hydrolase"/>
    <property type="match status" value="1"/>
</dbReference>
<dbReference type="Proteomes" id="UP000234882">
    <property type="component" value="Chromosome"/>
</dbReference>
<dbReference type="AlphaFoldDB" id="A0A2K9MIW5"/>
<accession>A0A2K9MIW5</accession>
<keyword evidence="3" id="KW-1185">Reference proteome</keyword>